<dbReference type="Proteomes" id="UP001596039">
    <property type="component" value="Unassembled WGS sequence"/>
</dbReference>
<dbReference type="RefSeq" id="WP_386738544.1">
    <property type="nucleotide sequence ID" value="NZ_JBHSMG010000001.1"/>
</dbReference>
<evidence type="ECO:0000259" key="6">
    <source>
        <dbReference type="PROSITE" id="PS50850"/>
    </source>
</evidence>
<feature type="domain" description="Major facilitator superfamily (MFS) profile" evidence="6">
    <location>
        <begin position="30"/>
        <end position="429"/>
    </location>
</feature>
<feature type="transmembrane region" description="Helical" evidence="5">
    <location>
        <begin position="133"/>
        <end position="154"/>
    </location>
</feature>
<feature type="transmembrane region" description="Helical" evidence="5">
    <location>
        <begin position="166"/>
        <end position="187"/>
    </location>
</feature>
<protein>
    <submittedName>
        <fullName evidence="7">MFS transporter</fullName>
    </submittedName>
</protein>
<dbReference type="InterPro" id="IPR020846">
    <property type="entry name" value="MFS_dom"/>
</dbReference>
<evidence type="ECO:0000256" key="2">
    <source>
        <dbReference type="ARBA" id="ARBA00022692"/>
    </source>
</evidence>
<gene>
    <name evidence="7" type="ORF">ACFPJ4_01640</name>
</gene>
<sequence>MTAAPPAAPAPRISAFAEPTRRVPAAWIATFATAWLGIWMAQLTPIQLLLPLQVQAQLPELKPDDWVKSVVAFGVISGIAGLCALIAYPLAGALSDRTVSRFGRRRPWILLGALIFAVGLLLLGLQSSLIGVGIFWCVALIGFCVLSAALTATISDQVPVGQRGLVSGWISAPQAIGTILGLLLVTSLGLSQFLGYAAVAGLVVLLVLPFLILVPDAVLPVESRQPFTMSHLIAGFWVSPLKYPDFGWTLLGRILVNLGNALGTTLLLYFIEFGLHREKTAQDDLITLTLVYMVFVILASIVLGWVSDQLGRRKVFVIVSAILQAIAATLLAFVPDIGVTYLAAGLLGLGYGCFLSVDQALATQVLPDPHNRGKDLGIMNIANAVPQAVAPLLGAWVVAALLGFTGLFALSAIVAVLGAIAIVPVKGVR</sequence>
<evidence type="ECO:0000256" key="5">
    <source>
        <dbReference type="SAM" id="Phobius"/>
    </source>
</evidence>
<dbReference type="InterPro" id="IPR011701">
    <property type="entry name" value="MFS"/>
</dbReference>
<dbReference type="PANTHER" id="PTHR23528:SF1">
    <property type="entry name" value="MAJOR FACILITATOR SUPERFAMILY (MFS) PROFILE DOMAIN-CONTAINING PROTEIN"/>
    <property type="match status" value="1"/>
</dbReference>
<dbReference type="InterPro" id="IPR036259">
    <property type="entry name" value="MFS_trans_sf"/>
</dbReference>
<feature type="transmembrane region" description="Helical" evidence="5">
    <location>
        <begin position="25"/>
        <end position="50"/>
    </location>
</feature>
<dbReference type="PANTHER" id="PTHR23528">
    <property type="match status" value="1"/>
</dbReference>
<evidence type="ECO:0000313" key="8">
    <source>
        <dbReference type="Proteomes" id="UP001596039"/>
    </source>
</evidence>
<dbReference type="PROSITE" id="PS50850">
    <property type="entry name" value="MFS"/>
    <property type="match status" value="1"/>
</dbReference>
<evidence type="ECO:0000256" key="3">
    <source>
        <dbReference type="ARBA" id="ARBA00022989"/>
    </source>
</evidence>
<proteinExistence type="predicted"/>
<comment type="caution">
    <text evidence="7">The sequence shown here is derived from an EMBL/GenBank/DDBJ whole genome shotgun (WGS) entry which is preliminary data.</text>
</comment>
<feature type="transmembrane region" description="Helical" evidence="5">
    <location>
        <begin position="193"/>
        <end position="214"/>
    </location>
</feature>
<dbReference type="SUPFAM" id="SSF103473">
    <property type="entry name" value="MFS general substrate transporter"/>
    <property type="match status" value="1"/>
</dbReference>
<feature type="transmembrane region" description="Helical" evidence="5">
    <location>
        <begin position="286"/>
        <end position="306"/>
    </location>
</feature>
<accession>A0ABW0NLR8</accession>
<feature type="transmembrane region" description="Helical" evidence="5">
    <location>
        <begin position="250"/>
        <end position="271"/>
    </location>
</feature>
<reference evidence="8" key="1">
    <citation type="journal article" date="2019" name="Int. J. Syst. Evol. Microbiol.">
        <title>The Global Catalogue of Microorganisms (GCM) 10K type strain sequencing project: providing services to taxonomists for standard genome sequencing and annotation.</title>
        <authorList>
            <consortium name="The Broad Institute Genomics Platform"/>
            <consortium name="The Broad Institute Genome Sequencing Center for Infectious Disease"/>
            <person name="Wu L."/>
            <person name="Ma J."/>
        </authorList>
    </citation>
    <scope>NUCLEOTIDE SEQUENCE [LARGE SCALE GENOMIC DNA]</scope>
    <source>
        <strain evidence="8">CGMCC 4.6997</strain>
    </source>
</reference>
<name>A0ABW0NLR8_9MICO</name>
<keyword evidence="4 5" id="KW-0472">Membrane</keyword>
<keyword evidence="2 5" id="KW-0812">Transmembrane</keyword>
<dbReference type="Pfam" id="PF07690">
    <property type="entry name" value="MFS_1"/>
    <property type="match status" value="1"/>
</dbReference>
<feature type="transmembrane region" description="Helical" evidence="5">
    <location>
        <begin position="378"/>
        <end position="398"/>
    </location>
</feature>
<feature type="transmembrane region" description="Helical" evidence="5">
    <location>
        <begin position="339"/>
        <end position="357"/>
    </location>
</feature>
<keyword evidence="8" id="KW-1185">Reference proteome</keyword>
<comment type="subcellular location">
    <subcellularLocation>
        <location evidence="1">Cell membrane</location>
        <topology evidence="1">Multi-pass membrane protein</topology>
    </subcellularLocation>
</comment>
<feature type="transmembrane region" description="Helical" evidence="5">
    <location>
        <begin position="315"/>
        <end position="333"/>
    </location>
</feature>
<evidence type="ECO:0000313" key="7">
    <source>
        <dbReference type="EMBL" id="MFC5500936.1"/>
    </source>
</evidence>
<dbReference type="InterPro" id="IPR005829">
    <property type="entry name" value="Sugar_transporter_CS"/>
</dbReference>
<feature type="transmembrane region" description="Helical" evidence="5">
    <location>
        <begin position="404"/>
        <end position="425"/>
    </location>
</feature>
<keyword evidence="3 5" id="KW-1133">Transmembrane helix</keyword>
<evidence type="ECO:0000256" key="4">
    <source>
        <dbReference type="ARBA" id="ARBA00023136"/>
    </source>
</evidence>
<evidence type="ECO:0000256" key="1">
    <source>
        <dbReference type="ARBA" id="ARBA00004651"/>
    </source>
</evidence>
<organism evidence="7 8">
    <name type="scientific">Lysinimonas soli</name>
    <dbReference type="NCBI Taxonomy" id="1074233"/>
    <lineage>
        <taxon>Bacteria</taxon>
        <taxon>Bacillati</taxon>
        <taxon>Actinomycetota</taxon>
        <taxon>Actinomycetes</taxon>
        <taxon>Micrococcales</taxon>
        <taxon>Microbacteriaceae</taxon>
        <taxon>Lysinimonas</taxon>
    </lineage>
</organism>
<dbReference type="Gene3D" id="1.20.1250.20">
    <property type="entry name" value="MFS general substrate transporter like domains"/>
    <property type="match status" value="2"/>
</dbReference>
<feature type="transmembrane region" description="Helical" evidence="5">
    <location>
        <begin position="108"/>
        <end position="127"/>
    </location>
</feature>
<feature type="transmembrane region" description="Helical" evidence="5">
    <location>
        <begin position="70"/>
        <end position="88"/>
    </location>
</feature>
<dbReference type="EMBL" id="JBHSMG010000001">
    <property type="protein sequence ID" value="MFC5500936.1"/>
    <property type="molecule type" value="Genomic_DNA"/>
</dbReference>
<dbReference type="PROSITE" id="PS00216">
    <property type="entry name" value="SUGAR_TRANSPORT_1"/>
    <property type="match status" value="1"/>
</dbReference>